<dbReference type="RefSeq" id="WP_068705310.1">
    <property type="nucleotide sequence ID" value="NZ_JAUOSG010000003.1"/>
</dbReference>
<dbReference type="Proteomes" id="UP000093186">
    <property type="component" value="Unassembled WGS sequence"/>
</dbReference>
<organism evidence="1 2">
    <name type="scientific">Tenacibaculum soleae</name>
    <dbReference type="NCBI Taxonomy" id="447689"/>
    <lineage>
        <taxon>Bacteria</taxon>
        <taxon>Pseudomonadati</taxon>
        <taxon>Bacteroidota</taxon>
        <taxon>Flavobacteriia</taxon>
        <taxon>Flavobacteriales</taxon>
        <taxon>Flavobacteriaceae</taxon>
        <taxon>Tenacibaculum</taxon>
    </lineage>
</organism>
<evidence type="ECO:0000313" key="1">
    <source>
        <dbReference type="EMBL" id="OCK42603.1"/>
    </source>
</evidence>
<evidence type="ECO:0008006" key="3">
    <source>
        <dbReference type="Google" id="ProtNLM"/>
    </source>
</evidence>
<reference evidence="1 2" key="1">
    <citation type="submission" date="2016-06" db="EMBL/GenBank/DDBJ databases">
        <title>Draft Genome Sequence of Tenacibaculum soleae UCD-KL19.</title>
        <authorList>
            <person name="Eisen J.A."/>
            <person name="Coil D.A."/>
            <person name="Lujan K.M."/>
        </authorList>
    </citation>
    <scope>NUCLEOTIDE SEQUENCE [LARGE SCALE GENOMIC DNA]</scope>
    <source>
        <strain evidence="1 2">UCD-KL19</strain>
    </source>
</reference>
<comment type="caution">
    <text evidence="1">The sequence shown here is derived from an EMBL/GenBank/DDBJ whole genome shotgun (WGS) entry which is preliminary data.</text>
</comment>
<dbReference type="AlphaFoldDB" id="A0A1B9XYG8"/>
<dbReference type="EMBL" id="MAKX01000013">
    <property type="protein sequence ID" value="OCK42603.1"/>
    <property type="molecule type" value="Genomic_DNA"/>
</dbReference>
<sequence>MSNNSNDYLKDAFAAPLGDFIASIGEGVGEAQAALDKGSLRQTLEIYNSDPDNAETSLKLLREIGYQPTFYTIPKTTAKAKISLSLSQQSSSVLNKGKAFRTKMYATPVNATNTNKYNMNLNASAEIQFDIMPVPPSDTQIIRFLPDFINSTVKDTNGNFIKRTFAEIKVLLNEYNLNYAFGENVKESELQDESTFSEQKPAYIPGSTQIIRADTIITFNI</sequence>
<dbReference type="STRING" id="447689.BA195_10545"/>
<protein>
    <recommendedName>
        <fullName evidence="3">PASTA domain-containing protein</fullName>
    </recommendedName>
</protein>
<keyword evidence="2" id="KW-1185">Reference proteome</keyword>
<name>A0A1B9XYG8_9FLAO</name>
<accession>A0A1B9XYG8</accession>
<gene>
    <name evidence="1" type="ORF">BA195_10545</name>
</gene>
<dbReference type="OrthoDB" id="6882896at2"/>
<proteinExistence type="predicted"/>
<evidence type="ECO:0000313" key="2">
    <source>
        <dbReference type="Proteomes" id="UP000093186"/>
    </source>
</evidence>